<organism evidence="1 2">
    <name type="scientific">Polyangium spumosum</name>
    <dbReference type="NCBI Taxonomy" id="889282"/>
    <lineage>
        <taxon>Bacteria</taxon>
        <taxon>Pseudomonadati</taxon>
        <taxon>Myxococcota</taxon>
        <taxon>Polyangia</taxon>
        <taxon>Polyangiales</taxon>
        <taxon>Polyangiaceae</taxon>
        <taxon>Polyangium</taxon>
    </lineage>
</organism>
<dbReference type="EMBL" id="WJIE01000033">
    <property type="protein sequence ID" value="MRG98462.1"/>
    <property type="molecule type" value="Genomic_DNA"/>
</dbReference>
<proteinExistence type="predicted"/>
<keyword evidence="2" id="KW-1185">Reference proteome</keyword>
<evidence type="ECO:0000313" key="1">
    <source>
        <dbReference type="EMBL" id="MRG98462.1"/>
    </source>
</evidence>
<evidence type="ECO:0000313" key="2">
    <source>
        <dbReference type="Proteomes" id="UP000440224"/>
    </source>
</evidence>
<accession>A0A6N7Q1X6</accession>
<gene>
    <name evidence="1" type="ORF">GF068_42095</name>
</gene>
<comment type="caution">
    <text evidence="1">The sequence shown here is derived from an EMBL/GenBank/DDBJ whole genome shotgun (WGS) entry which is preliminary data.</text>
</comment>
<dbReference type="OrthoDB" id="5495089at2"/>
<protein>
    <submittedName>
        <fullName evidence="1">Uncharacterized protein</fullName>
    </submittedName>
</protein>
<dbReference type="AlphaFoldDB" id="A0A6N7Q1X6"/>
<dbReference type="RefSeq" id="WP_153825231.1">
    <property type="nucleotide sequence ID" value="NZ_WJIE01000033.1"/>
</dbReference>
<reference evidence="1 2" key="1">
    <citation type="submission" date="2019-10" db="EMBL/GenBank/DDBJ databases">
        <title>A soil myxobacterium in the family Polyangiaceae.</title>
        <authorList>
            <person name="Li Y."/>
            <person name="Wang J."/>
        </authorList>
    </citation>
    <scope>NUCLEOTIDE SEQUENCE [LARGE SCALE GENOMIC DNA]</scope>
    <source>
        <strain evidence="1 2">DSM 14734</strain>
    </source>
</reference>
<name>A0A6N7Q1X6_9BACT</name>
<sequence length="295" mass="30896">MLLWVGPVDDMPASCPKEVPWEKYRRYSDLVAPPATCEPCSCEKPEGTCSGLPASIEIRTTSCEQSGGISVPFDGPAGWDGSCTNAAALPAGAQCGGQPCAQYVGASALPAPIEQPCAVTTETPAFTKDRSWLLGGLACEVEELDGVCDSTGERCMRDLPLPWLHCVALQGDHACPGNYTYARYLMFDEEPVDDRGCSACSCGASEGGLCLASLHLYDDAACTAESTNLSLSSVKDACSTINPPGRAVTSKAIKGLAYVPGTCAASGGEPIGEAREDMNTAVTFCCMYPFFDLPK</sequence>
<dbReference type="Proteomes" id="UP000440224">
    <property type="component" value="Unassembled WGS sequence"/>
</dbReference>